<dbReference type="InterPro" id="IPR017441">
    <property type="entry name" value="Protein_kinase_ATP_BS"/>
</dbReference>
<evidence type="ECO:0000256" key="1">
    <source>
        <dbReference type="ARBA" id="ARBA00022741"/>
    </source>
</evidence>
<evidence type="ECO:0000256" key="2">
    <source>
        <dbReference type="ARBA" id="ARBA00022840"/>
    </source>
</evidence>
<dbReference type="InterPro" id="IPR011009">
    <property type="entry name" value="Kinase-like_dom_sf"/>
</dbReference>
<accession>A0ABR2KB53</accession>
<keyword evidence="6" id="KW-0808">Transferase</keyword>
<evidence type="ECO:0000256" key="4">
    <source>
        <dbReference type="RuleBase" id="RU000304"/>
    </source>
</evidence>
<dbReference type="SMART" id="SM00220">
    <property type="entry name" value="S_TKc"/>
    <property type="match status" value="1"/>
</dbReference>
<dbReference type="InterPro" id="IPR008271">
    <property type="entry name" value="Ser/Thr_kinase_AS"/>
</dbReference>
<dbReference type="GO" id="GO:0016301">
    <property type="term" value="F:kinase activity"/>
    <property type="evidence" value="ECO:0007669"/>
    <property type="project" value="UniProtKB-KW"/>
</dbReference>
<dbReference type="EMBL" id="JAPFFF010000006">
    <property type="protein sequence ID" value="KAK8888345.1"/>
    <property type="molecule type" value="Genomic_DNA"/>
</dbReference>
<evidence type="ECO:0000313" key="7">
    <source>
        <dbReference type="Proteomes" id="UP001470230"/>
    </source>
</evidence>
<proteinExistence type="inferred from homology"/>
<gene>
    <name evidence="6" type="ORF">M9Y10_039413</name>
</gene>
<dbReference type="PROSITE" id="PS00107">
    <property type="entry name" value="PROTEIN_KINASE_ATP"/>
    <property type="match status" value="1"/>
</dbReference>
<keyword evidence="2 3" id="KW-0067">ATP-binding</keyword>
<dbReference type="Pfam" id="PF00069">
    <property type="entry name" value="Pkinase"/>
    <property type="match status" value="1"/>
</dbReference>
<comment type="similarity">
    <text evidence="4">Belongs to the protein kinase superfamily.</text>
</comment>
<dbReference type="Proteomes" id="UP001470230">
    <property type="component" value="Unassembled WGS sequence"/>
</dbReference>
<comment type="caution">
    <text evidence="6">The sequence shown here is derived from an EMBL/GenBank/DDBJ whole genome shotgun (WGS) entry which is preliminary data.</text>
</comment>
<organism evidence="6 7">
    <name type="scientific">Tritrichomonas musculus</name>
    <dbReference type="NCBI Taxonomy" id="1915356"/>
    <lineage>
        <taxon>Eukaryota</taxon>
        <taxon>Metamonada</taxon>
        <taxon>Parabasalia</taxon>
        <taxon>Tritrichomonadida</taxon>
        <taxon>Tritrichomonadidae</taxon>
        <taxon>Tritrichomonas</taxon>
    </lineage>
</organism>
<feature type="domain" description="Protein kinase" evidence="5">
    <location>
        <begin position="20"/>
        <end position="276"/>
    </location>
</feature>
<keyword evidence="4" id="KW-0723">Serine/threonine-protein kinase</keyword>
<name>A0ABR2KB53_9EUKA</name>
<dbReference type="PROSITE" id="PS50011">
    <property type="entry name" value="PROTEIN_KINASE_DOM"/>
    <property type="match status" value="1"/>
</dbReference>
<dbReference type="PANTHER" id="PTHR24362:SF309">
    <property type="entry name" value="PROTEIN KINASE DOMAIN-CONTAINING PROTEIN"/>
    <property type="match status" value="1"/>
</dbReference>
<dbReference type="PANTHER" id="PTHR24362">
    <property type="entry name" value="SERINE/THREONINE-PROTEIN KINASE NEK"/>
    <property type="match status" value="1"/>
</dbReference>
<evidence type="ECO:0000256" key="3">
    <source>
        <dbReference type="PROSITE-ProRule" id="PRU10141"/>
    </source>
</evidence>
<sequence>MKKFDMCNPYPNLPHQVRNYVLNSIIGQGASSIVYRATNILYNIEFAVKVVFKSKTADINALTYEAEVNALITLDHPNVIRIYDFFNEENNLFLVLEFCGGGTLEDKISKNEELSENERIKICEQIISALKYCYDKSIAHRDIKAANVLFDNNGRIKVADFGFSGILEHDENVNEHMGTLSYSAPEVCQLKKEFNPFKSDIWSLGVLFYRLFTYSYPFEGKTNEKLKNSIVNGNYQEKLSGKIRKVVKMMLVVDPEKRISIEKLSKINLSMNQESLTPTKFTRTAPKNLLNIKLSKRRSSLIYNQNIFDKVSKPHHRRVSNFPAMSTFTEFP</sequence>
<dbReference type="PROSITE" id="PS00108">
    <property type="entry name" value="PROTEIN_KINASE_ST"/>
    <property type="match status" value="1"/>
</dbReference>
<reference evidence="6 7" key="1">
    <citation type="submission" date="2024-04" db="EMBL/GenBank/DDBJ databases">
        <title>Tritrichomonas musculus Genome.</title>
        <authorList>
            <person name="Alves-Ferreira E."/>
            <person name="Grigg M."/>
            <person name="Lorenzi H."/>
            <person name="Galac M."/>
        </authorList>
    </citation>
    <scope>NUCLEOTIDE SEQUENCE [LARGE SCALE GENOMIC DNA]</scope>
    <source>
        <strain evidence="6 7">EAF2021</strain>
    </source>
</reference>
<dbReference type="Gene3D" id="1.10.510.10">
    <property type="entry name" value="Transferase(Phosphotransferase) domain 1"/>
    <property type="match status" value="1"/>
</dbReference>
<keyword evidence="7" id="KW-1185">Reference proteome</keyword>
<dbReference type="InterPro" id="IPR000719">
    <property type="entry name" value="Prot_kinase_dom"/>
</dbReference>
<keyword evidence="6" id="KW-0418">Kinase</keyword>
<keyword evidence="1 3" id="KW-0547">Nucleotide-binding</keyword>
<evidence type="ECO:0000259" key="5">
    <source>
        <dbReference type="PROSITE" id="PS50011"/>
    </source>
</evidence>
<feature type="binding site" evidence="3">
    <location>
        <position position="53"/>
    </location>
    <ligand>
        <name>ATP</name>
        <dbReference type="ChEBI" id="CHEBI:30616"/>
    </ligand>
</feature>
<protein>
    <submittedName>
        <fullName evidence="6">SIK kinase 3</fullName>
    </submittedName>
</protein>
<dbReference type="SUPFAM" id="SSF56112">
    <property type="entry name" value="Protein kinase-like (PK-like)"/>
    <property type="match status" value="1"/>
</dbReference>
<evidence type="ECO:0000313" key="6">
    <source>
        <dbReference type="EMBL" id="KAK8888345.1"/>
    </source>
</evidence>